<evidence type="ECO:0000313" key="3">
    <source>
        <dbReference type="Proteomes" id="UP000827889"/>
    </source>
</evidence>
<feature type="region of interest" description="Disordered" evidence="1">
    <location>
        <begin position="1"/>
        <end position="22"/>
    </location>
</feature>
<dbReference type="PANTHER" id="PTHR44259">
    <property type="entry name" value="OS07G0183000 PROTEIN-RELATED"/>
    <property type="match status" value="1"/>
</dbReference>
<keyword evidence="3" id="KW-1185">Reference proteome</keyword>
<organism evidence="3 4">
    <name type="scientific">Rhodamnia argentea</name>
    <dbReference type="NCBI Taxonomy" id="178133"/>
    <lineage>
        <taxon>Eukaryota</taxon>
        <taxon>Viridiplantae</taxon>
        <taxon>Streptophyta</taxon>
        <taxon>Embryophyta</taxon>
        <taxon>Tracheophyta</taxon>
        <taxon>Spermatophyta</taxon>
        <taxon>Magnoliopsida</taxon>
        <taxon>eudicotyledons</taxon>
        <taxon>Gunneridae</taxon>
        <taxon>Pentapetalae</taxon>
        <taxon>rosids</taxon>
        <taxon>malvids</taxon>
        <taxon>Myrtales</taxon>
        <taxon>Myrtaceae</taxon>
        <taxon>Myrtoideae</taxon>
        <taxon>Myrteae</taxon>
        <taxon>Australasian group</taxon>
        <taxon>Rhodamnia</taxon>
    </lineage>
</organism>
<dbReference type="Pfam" id="PF03478">
    <property type="entry name" value="Beta-prop_KIB1-4"/>
    <property type="match status" value="1"/>
</dbReference>
<evidence type="ECO:0000256" key="1">
    <source>
        <dbReference type="SAM" id="MobiDB-lite"/>
    </source>
</evidence>
<dbReference type="RefSeq" id="XP_030533868.1">
    <property type="nucleotide sequence ID" value="XM_030678008.2"/>
</dbReference>
<reference evidence="3" key="1">
    <citation type="submission" date="2025-05" db="UniProtKB">
        <authorList>
            <consortium name="RefSeq"/>
        </authorList>
    </citation>
    <scope>NUCLEOTIDE SEQUENCE [LARGE SCALE GENOMIC DNA]</scope>
</reference>
<feature type="domain" description="KIB1-4 beta-propeller" evidence="2">
    <location>
        <begin position="40"/>
        <end position="378"/>
    </location>
</feature>
<dbReference type="OrthoDB" id="642536at2759"/>
<name>A0A8B8PI97_9MYRT</name>
<sequence>MAVRARDSLPPGPPPSPPPRQSPLLMLPLEEDEDGHGCRFFSIKDKTALALRGFPEVFSESRCVGSSHGWLVLLDKGSEPYLLDPLLGGRRVLRLPPVETFPCVLRVFRSDDDGCGLAALYETVHLGCWRNTTLLSLQTLSDYIVSKAVLSANPNDVDKGKSCWVVVIFGSESKLAFCGCKDFGGGGAWTELTGIHAPYSDVIFYDGTLFALCNNGFVEAWDFNRDSPIKIMEIKSSFPPKSAEAAHALRKVCFTNSYLVEAGGEILLLVRFAGYFVNGDGVPVEEDYLLTEEDTHPLVCPYRTLYFHVYMLDMNTEEWMGLDSIGHRAVFVGGSQSASVSARDFPELEANSVYFTDDYWEPAERDDLYGGHDMGVYNLQSGKVKEICELGSDKIEPPPFWVFPSDYRSKRG</sequence>
<dbReference type="AlphaFoldDB" id="A0A8B8PI97"/>
<feature type="compositionally biased region" description="Pro residues" evidence="1">
    <location>
        <begin position="10"/>
        <end position="21"/>
    </location>
</feature>
<proteinExistence type="predicted"/>
<gene>
    <name evidence="4" type="primary">LOC115743283</name>
</gene>
<dbReference type="KEGG" id="rarg:115743283"/>
<protein>
    <submittedName>
        <fullName evidence="4">F-box protein SKIP23-like</fullName>
    </submittedName>
</protein>
<evidence type="ECO:0000259" key="2">
    <source>
        <dbReference type="Pfam" id="PF03478"/>
    </source>
</evidence>
<dbReference type="GeneID" id="115743283"/>
<reference evidence="4" key="2">
    <citation type="submission" date="2025-08" db="UniProtKB">
        <authorList>
            <consortium name="RefSeq"/>
        </authorList>
    </citation>
    <scope>IDENTIFICATION</scope>
    <source>
        <tissue evidence="4">Leaf</tissue>
    </source>
</reference>
<dbReference type="Proteomes" id="UP000827889">
    <property type="component" value="Chromosome 1"/>
</dbReference>
<dbReference type="InterPro" id="IPR005174">
    <property type="entry name" value="KIB1-4_b-propeller"/>
</dbReference>
<dbReference type="InterPro" id="IPR050942">
    <property type="entry name" value="F-box_BR-signaling"/>
</dbReference>
<dbReference type="PANTHER" id="PTHR44259:SF15">
    <property type="entry name" value="F-BOX PROTEIN KIB2-RELATED"/>
    <property type="match status" value="1"/>
</dbReference>
<evidence type="ECO:0000313" key="4">
    <source>
        <dbReference type="RefSeq" id="XP_030533868.1"/>
    </source>
</evidence>
<accession>A0A8B8PI97</accession>